<dbReference type="PANTHER" id="PTHR33768:SF7">
    <property type="entry name" value="CFAP97 DOMAIN CONTAINING 2"/>
    <property type="match status" value="1"/>
</dbReference>
<feature type="compositionally biased region" description="Basic residues" evidence="2">
    <location>
        <begin position="117"/>
        <end position="130"/>
    </location>
</feature>
<evidence type="ECO:0000256" key="2">
    <source>
        <dbReference type="SAM" id="MobiDB-lite"/>
    </source>
</evidence>
<dbReference type="PANTHER" id="PTHR33768">
    <property type="entry name" value="MIP11318P"/>
    <property type="match status" value="1"/>
</dbReference>
<keyword evidence="3" id="KW-1185">Reference proteome</keyword>
<dbReference type="Pfam" id="PF13879">
    <property type="entry name" value="Hmw_CFAP97"/>
    <property type="match status" value="1"/>
</dbReference>
<dbReference type="InterPro" id="IPR038792">
    <property type="entry name" value="CFAP97D1/2"/>
</dbReference>
<dbReference type="RefSeq" id="XP_015284799.1">
    <property type="nucleotide sequence ID" value="XM_015429313.1"/>
</dbReference>
<sequence>LLHIFFCLLKCIKLENDRLSVIERDNRLLVEKMSYIMRTTGRIDNKNDYEAKSLNRRKREQELLRMTKENHAILGRITNCKPQYKVQKWDEDWQKAVEYMNSIARYPRGFCSLQNQKKQKYTKRTPKRDKQKTNHLKDVCLTDKPEKGKERKGTTNEHQSENQGGKVSK</sequence>
<evidence type="ECO:0000256" key="1">
    <source>
        <dbReference type="ARBA" id="ARBA00008315"/>
    </source>
</evidence>
<feature type="non-terminal residue" evidence="4">
    <location>
        <position position="1"/>
    </location>
</feature>
<evidence type="ECO:0000313" key="3">
    <source>
        <dbReference type="Proteomes" id="UP000694871"/>
    </source>
</evidence>
<name>A0ABM1LFR2_GEKJA</name>
<organism evidence="3 4">
    <name type="scientific">Gekko japonicus</name>
    <name type="common">Schlegel's Japanese gecko</name>
    <dbReference type="NCBI Taxonomy" id="146911"/>
    <lineage>
        <taxon>Eukaryota</taxon>
        <taxon>Metazoa</taxon>
        <taxon>Chordata</taxon>
        <taxon>Craniata</taxon>
        <taxon>Vertebrata</taxon>
        <taxon>Euteleostomi</taxon>
        <taxon>Lepidosauria</taxon>
        <taxon>Squamata</taxon>
        <taxon>Bifurcata</taxon>
        <taxon>Gekkota</taxon>
        <taxon>Gekkonidae</taxon>
        <taxon>Gekkoninae</taxon>
        <taxon>Gekko</taxon>
    </lineage>
</organism>
<dbReference type="InterPro" id="IPR029488">
    <property type="entry name" value="Hmw/CFAP97"/>
</dbReference>
<accession>A0ABM1LFR2</accession>
<evidence type="ECO:0000313" key="4">
    <source>
        <dbReference type="RefSeq" id="XP_015284799.1"/>
    </source>
</evidence>
<dbReference type="GeneID" id="107125852"/>
<proteinExistence type="inferred from homology"/>
<dbReference type="Proteomes" id="UP000694871">
    <property type="component" value="Unplaced"/>
</dbReference>
<gene>
    <name evidence="4" type="primary">LOC107125852</name>
</gene>
<comment type="similarity">
    <text evidence="1">Belongs to the CFAP97 family.</text>
</comment>
<feature type="region of interest" description="Disordered" evidence="2">
    <location>
        <begin position="115"/>
        <end position="169"/>
    </location>
</feature>
<protein>
    <submittedName>
        <fullName evidence="4">Uncharacterized protein LOC107125852</fullName>
    </submittedName>
</protein>
<reference evidence="4" key="1">
    <citation type="submission" date="2025-08" db="UniProtKB">
        <authorList>
            <consortium name="RefSeq"/>
        </authorList>
    </citation>
    <scope>IDENTIFICATION</scope>
</reference>
<feature type="compositionally biased region" description="Basic and acidic residues" evidence="2">
    <location>
        <begin position="131"/>
        <end position="160"/>
    </location>
</feature>